<dbReference type="PANTHER" id="PTHR43065:SF46">
    <property type="entry name" value="C4-DICARBOXYLATE TRANSPORT SENSOR PROTEIN DCTB"/>
    <property type="match status" value="1"/>
</dbReference>
<dbReference type="Pfam" id="PF02518">
    <property type="entry name" value="HATPase_c"/>
    <property type="match status" value="1"/>
</dbReference>
<feature type="domain" description="Histidine kinase" evidence="10">
    <location>
        <begin position="206"/>
        <end position="412"/>
    </location>
</feature>
<dbReference type="GO" id="GO:0000155">
    <property type="term" value="F:phosphorelay sensor kinase activity"/>
    <property type="evidence" value="ECO:0007669"/>
    <property type="project" value="InterPro"/>
</dbReference>
<keyword evidence="3" id="KW-0597">Phosphoprotein</keyword>
<name>A0A846U2A0_9BACI</name>
<evidence type="ECO:0000256" key="6">
    <source>
        <dbReference type="ARBA" id="ARBA00022777"/>
    </source>
</evidence>
<dbReference type="RefSeq" id="WP_167834284.1">
    <property type="nucleotide sequence ID" value="NZ_JAAVUM010000022.1"/>
</dbReference>
<dbReference type="SUPFAM" id="SSF47384">
    <property type="entry name" value="Homodimeric domain of signal transducing histidine kinase"/>
    <property type="match status" value="1"/>
</dbReference>
<feature type="transmembrane region" description="Helical" evidence="9">
    <location>
        <begin position="130"/>
        <end position="151"/>
    </location>
</feature>
<dbReference type="InterPro" id="IPR036097">
    <property type="entry name" value="HisK_dim/P_sf"/>
</dbReference>
<dbReference type="CDD" id="cd00082">
    <property type="entry name" value="HisKA"/>
    <property type="match status" value="1"/>
</dbReference>
<dbReference type="InterPro" id="IPR036890">
    <property type="entry name" value="HATPase_C_sf"/>
</dbReference>
<keyword evidence="6 11" id="KW-0418">Kinase</keyword>
<dbReference type="InterPro" id="IPR004358">
    <property type="entry name" value="Sig_transdc_His_kin-like_C"/>
</dbReference>
<evidence type="ECO:0000256" key="8">
    <source>
        <dbReference type="ARBA" id="ARBA00023012"/>
    </source>
</evidence>
<reference evidence="11 12" key="1">
    <citation type="submission" date="2020-03" db="EMBL/GenBank/DDBJ databases">
        <authorList>
            <person name="Sun Q."/>
        </authorList>
    </citation>
    <scope>NUCLEOTIDE SEQUENCE [LARGE SCALE GENOMIC DNA]</scope>
    <source>
        <strain evidence="11 12">KACC 21451</strain>
    </source>
</reference>
<evidence type="ECO:0000256" key="9">
    <source>
        <dbReference type="SAM" id="Phobius"/>
    </source>
</evidence>
<dbReference type="GO" id="GO:0005524">
    <property type="term" value="F:ATP binding"/>
    <property type="evidence" value="ECO:0007669"/>
    <property type="project" value="UniProtKB-KW"/>
</dbReference>
<dbReference type="InterPro" id="IPR005467">
    <property type="entry name" value="His_kinase_dom"/>
</dbReference>
<keyword evidence="9" id="KW-1133">Transmembrane helix</keyword>
<dbReference type="Gene3D" id="3.30.565.10">
    <property type="entry name" value="Histidine kinase-like ATPase, C-terminal domain"/>
    <property type="match status" value="1"/>
</dbReference>
<dbReference type="Proteomes" id="UP000587942">
    <property type="component" value="Unassembled WGS sequence"/>
</dbReference>
<comment type="catalytic activity">
    <reaction evidence="1">
        <text>ATP + protein L-histidine = ADP + protein N-phospho-L-histidine.</text>
        <dbReference type="EC" id="2.7.13.3"/>
    </reaction>
</comment>
<gene>
    <name evidence="11" type="ORF">GWK17_20995</name>
</gene>
<keyword evidence="8" id="KW-0902">Two-component regulatory system</keyword>
<keyword evidence="7" id="KW-0067">ATP-binding</keyword>
<keyword evidence="9" id="KW-0472">Membrane</keyword>
<accession>A0A846U2A0</accession>
<evidence type="ECO:0000256" key="1">
    <source>
        <dbReference type="ARBA" id="ARBA00000085"/>
    </source>
</evidence>
<evidence type="ECO:0000256" key="2">
    <source>
        <dbReference type="ARBA" id="ARBA00012438"/>
    </source>
</evidence>
<dbReference type="InterPro" id="IPR003661">
    <property type="entry name" value="HisK_dim/P_dom"/>
</dbReference>
<feature type="transmembrane region" description="Helical" evidence="9">
    <location>
        <begin position="7"/>
        <end position="25"/>
    </location>
</feature>
<feature type="transmembrane region" description="Helical" evidence="9">
    <location>
        <begin position="66"/>
        <end position="94"/>
    </location>
</feature>
<feature type="transmembrane region" description="Helical" evidence="9">
    <location>
        <begin position="157"/>
        <end position="178"/>
    </location>
</feature>
<keyword evidence="4" id="KW-0808">Transferase</keyword>
<evidence type="ECO:0000256" key="4">
    <source>
        <dbReference type="ARBA" id="ARBA00022679"/>
    </source>
</evidence>
<dbReference type="EC" id="2.7.13.3" evidence="2"/>
<dbReference type="SUPFAM" id="SSF55874">
    <property type="entry name" value="ATPase domain of HSP90 chaperone/DNA topoisomerase II/histidine kinase"/>
    <property type="match status" value="1"/>
</dbReference>
<dbReference type="PROSITE" id="PS50109">
    <property type="entry name" value="HIS_KIN"/>
    <property type="match status" value="1"/>
</dbReference>
<feature type="transmembrane region" description="Helical" evidence="9">
    <location>
        <begin position="37"/>
        <end position="54"/>
    </location>
</feature>
<evidence type="ECO:0000256" key="3">
    <source>
        <dbReference type="ARBA" id="ARBA00022553"/>
    </source>
</evidence>
<evidence type="ECO:0000313" key="12">
    <source>
        <dbReference type="Proteomes" id="UP000587942"/>
    </source>
</evidence>
<proteinExistence type="predicted"/>
<keyword evidence="9" id="KW-0812">Transmembrane</keyword>
<dbReference type="EMBL" id="JAAVUM010000022">
    <property type="protein sequence ID" value="NKE07926.1"/>
    <property type="molecule type" value="Genomic_DNA"/>
</dbReference>
<evidence type="ECO:0000256" key="7">
    <source>
        <dbReference type="ARBA" id="ARBA00022840"/>
    </source>
</evidence>
<dbReference type="InterPro" id="IPR003594">
    <property type="entry name" value="HATPase_dom"/>
</dbReference>
<evidence type="ECO:0000259" key="10">
    <source>
        <dbReference type="PROSITE" id="PS50109"/>
    </source>
</evidence>
<dbReference type="PANTHER" id="PTHR43065">
    <property type="entry name" value="SENSOR HISTIDINE KINASE"/>
    <property type="match status" value="1"/>
</dbReference>
<sequence length="415" mass="47303">MIEFVKDLILHFSIILSLGFMYNFLWMQRRSVYKKQVFKMAILAALLMTMALPVRFHGGMEFDLKLIPVFIAFFYLSRTDSFLLVAVLLLLQAFVEFDKMAVTSVNYLIILILFFSIEKVYKQTTVNRKIALGLFVYGLITVTRLAAMINAGDAGDYLYLLVFSLVSFIALSVTIYIIEMTNLQRKMMHELHKAEKFSAISQLAASVAHEIRNPMTTIRGFMQVLQGERNLNDNQNLFISISLQELDRTQTIIDNFLSLAKPNTGSMAKINLSELLKETIDFMRSYSHLANTELVEAIDKDLCIKGDAHEIRQVFINILKNGIEAMPTGGSIYIIAKVDRDNVRIQFRDEGVGMNKEQLDRLGHPYYSTKEKGTGLGMMISFDIVQRMRGRINVESEEGKGTTFTILLPCEYSVH</sequence>
<keyword evidence="5" id="KW-0547">Nucleotide-binding</keyword>
<dbReference type="SMART" id="SM00388">
    <property type="entry name" value="HisKA"/>
    <property type="match status" value="1"/>
</dbReference>
<dbReference type="PRINTS" id="PR00344">
    <property type="entry name" value="BCTRLSENSOR"/>
</dbReference>
<evidence type="ECO:0000256" key="5">
    <source>
        <dbReference type="ARBA" id="ARBA00022741"/>
    </source>
</evidence>
<dbReference type="Gene3D" id="1.10.287.130">
    <property type="match status" value="1"/>
</dbReference>
<dbReference type="AlphaFoldDB" id="A0A846U2A0"/>
<dbReference type="Pfam" id="PF00512">
    <property type="entry name" value="HisKA"/>
    <property type="match status" value="1"/>
</dbReference>
<dbReference type="SMART" id="SM00387">
    <property type="entry name" value="HATPase_c"/>
    <property type="match status" value="1"/>
</dbReference>
<evidence type="ECO:0000313" key="11">
    <source>
        <dbReference type="EMBL" id="NKE07926.1"/>
    </source>
</evidence>
<protein>
    <recommendedName>
        <fullName evidence="2">histidine kinase</fullName>
        <ecNumber evidence="2">2.7.13.3</ecNumber>
    </recommendedName>
</protein>
<feature type="transmembrane region" description="Helical" evidence="9">
    <location>
        <begin position="100"/>
        <end position="118"/>
    </location>
</feature>
<comment type="caution">
    <text evidence="11">The sequence shown here is derived from an EMBL/GenBank/DDBJ whole genome shotgun (WGS) entry which is preliminary data.</text>
</comment>
<organism evidence="11 12">
    <name type="scientific">Mesobacillus selenatarsenatis</name>
    <dbReference type="NCBI Taxonomy" id="388741"/>
    <lineage>
        <taxon>Bacteria</taxon>
        <taxon>Bacillati</taxon>
        <taxon>Bacillota</taxon>
        <taxon>Bacilli</taxon>
        <taxon>Bacillales</taxon>
        <taxon>Bacillaceae</taxon>
        <taxon>Mesobacillus</taxon>
    </lineage>
</organism>